<dbReference type="RefSeq" id="WP_343872787.1">
    <property type="nucleotide sequence ID" value="NZ_BAAAIX010000009.1"/>
</dbReference>
<evidence type="ECO:0000313" key="1">
    <source>
        <dbReference type="EMBL" id="MFD1889700.1"/>
    </source>
</evidence>
<dbReference type="Proteomes" id="UP001597326">
    <property type="component" value="Unassembled WGS sequence"/>
</dbReference>
<sequence length="73" mass="8296">MSAPEGGPQARWVRIDEFPADKGWQPPYPTRLLKLGQCSEGWIAIKHDNPDLQFTALRYHPADFGDMVTWPTS</sequence>
<proteinExistence type="predicted"/>
<protein>
    <submittedName>
        <fullName evidence="1">Uncharacterized protein</fullName>
    </submittedName>
</protein>
<organism evidence="1 2">
    <name type="scientific">Luteococcus peritonei</name>
    <dbReference type="NCBI Taxonomy" id="88874"/>
    <lineage>
        <taxon>Bacteria</taxon>
        <taxon>Bacillati</taxon>
        <taxon>Actinomycetota</taxon>
        <taxon>Actinomycetes</taxon>
        <taxon>Propionibacteriales</taxon>
        <taxon>Propionibacteriaceae</taxon>
        <taxon>Luteococcus</taxon>
    </lineage>
</organism>
<dbReference type="EMBL" id="JBHUFZ010000011">
    <property type="protein sequence ID" value="MFD1889700.1"/>
    <property type="molecule type" value="Genomic_DNA"/>
</dbReference>
<evidence type="ECO:0000313" key="2">
    <source>
        <dbReference type="Proteomes" id="UP001597326"/>
    </source>
</evidence>
<accession>A0ABW4RUJ1</accession>
<keyword evidence="2" id="KW-1185">Reference proteome</keyword>
<name>A0ABW4RUJ1_9ACTN</name>
<reference evidence="2" key="1">
    <citation type="journal article" date="2019" name="Int. J. Syst. Evol. Microbiol.">
        <title>The Global Catalogue of Microorganisms (GCM) 10K type strain sequencing project: providing services to taxonomists for standard genome sequencing and annotation.</title>
        <authorList>
            <consortium name="The Broad Institute Genomics Platform"/>
            <consortium name="The Broad Institute Genome Sequencing Center for Infectious Disease"/>
            <person name="Wu L."/>
            <person name="Ma J."/>
        </authorList>
    </citation>
    <scope>NUCLEOTIDE SEQUENCE [LARGE SCALE GENOMIC DNA]</scope>
    <source>
        <strain evidence="2">CAIM 431</strain>
    </source>
</reference>
<comment type="caution">
    <text evidence="1">The sequence shown here is derived from an EMBL/GenBank/DDBJ whole genome shotgun (WGS) entry which is preliminary data.</text>
</comment>
<gene>
    <name evidence="1" type="ORF">ACFSCS_05770</name>
</gene>